<feature type="compositionally biased region" description="Low complexity" evidence="6">
    <location>
        <begin position="252"/>
        <end position="265"/>
    </location>
</feature>
<evidence type="ECO:0000313" key="10">
    <source>
        <dbReference type="EMBL" id="KDQ20672.1"/>
    </source>
</evidence>
<evidence type="ECO:0000256" key="2">
    <source>
        <dbReference type="ARBA" id="ARBA00022729"/>
    </source>
</evidence>
<dbReference type="GO" id="GO:0012505">
    <property type="term" value="C:endomembrane system"/>
    <property type="evidence" value="ECO:0007669"/>
    <property type="project" value="UniProtKB-SubCell"/>
</dbReference>
<evidence type="ECO:0000313" key="11">
    <source>
        <dbReference type="Proteomes" id="UP000027195"/>
    </source>
</evidence>
<dbReference type="PANTHER" id="PTHR44653:SF2">
    <property type="entry name" value="DNAJ HOMOLOG SUBFAMILY C MEMBER 1"/>
    <property type="match status" value="1"/>
</dbReference>
<dbReference type="CDD" id="cd06257">
    <property type="entry name" value="DnaJ"/>
    <property type="match status" value="1"/>
</dbReference>
<dbReference type="Gene3D" id="1.10.287.110">
    <property type="entry name" value="DnaJ domain"/>
    <property type="match status" value="1"/>
</dbReference>
<dbReference type="InterPro" id="IPR036869">
    <property type="entry name" value="J_dom_sf"/>
</dbReference>
<reference evidence="11" key="1">
    <citation type="journal article" date="2014" name="Proc. Natl. Acad. Sci. U.S.A.">
        <title>Extensive sampling of basidiomycete genomes demonstrates inadequacy of the white-rot/brown-rot paradigm for wood decay fungi.</title>
        <authorList>
            <person name="Riley R."/>
            <person name="Salamov A.A."/>
            <person name="Brown D.W."/>
            <person name="Nagy L.G."/>
            <person name="Floudas D."/>
            <person name="Held B.W."/>
            <person name="Levasseur A."/>
            <person name="Lombard V."/>
            <person name="Morin E."/>
            <person name="Otillar R."/>
            <person name="Lindquist E.A."/>
            <person name="Sun H."/>
            <person name="LaButti K.M."/>
            <person name="Schmutz J."/>
            <person name="Jabbour D."/>
            <person name="Luo H."/>
            <person name="Baker S.E."/>
            <person name="Pisabarro A.G."/>
            <person name="Walton J.D."/>
            <person name="Blanchette R.A."/>
            <person name="Henrissat B."/>
            <person name="Martin F."/>
            <person name="Cullen D."/>
            <person name="Hibbett D.S."/>
            <person name="Grigoriev I.V."/>
        </authorList>
    </citation>
    <scope>NUCLEOTIDE SEQUENCE [LARGE SCALE GENOMIC DNA]</scope>
    <source>
        <strain evidence="11">FD-172 SS1</strain>
    </source>
</reference>
<evidence type="ECO:0000259" key="9">
    <source>
        <dbReference type="PROSITE" id="PS50076"/>
    </source>
</evidence>
<dbReference type="SUPFAM" id="SSF46565">
    <property type="entry name" value="Chaperone J-domain"/>
    <property type="match status" value="1"/>
</dbReference>
<dbReference type="SMART" id="SM00271">
    <property type="entry name" value="DnaJ"/>
    <property type="match status" value="1"/>
</dbReference>
<keyword evidence="2 8" id="KW-0732">Signal</keyword>
<evidence type="ECO:0000256" key="5">
    <source>
        <dbReference type="ARBA" id="ARBA00037847"/>
    </source>
</evidence>
<keyword evidence="4 7" id="KW-0472">Membrane</keyword>
<feature type="domain" description="J" evidence="9">
    <location>
        <begin position="44"/>
        <end position="109"/>
    </location>
</feature>
<dbReference type="HOGENOM" id="CLU_037236_0_1_1"/>
<dbReference type="InParanoid" id="A0A067N964"/>
<evidence type="ECO:0000256" key="3">
    <source>
        <dbReference type="ARBA" id="ARBA00022989"/>
    </source>
</evidence>
<dbReference type="PANTHER" id="PTHR44653">
    <property type="entry name" value="DNAJ HOMOLOG SUBFAMILY C MEMBER 1"/>
    <property type="match status" value="1"/>
</dbReference>
<evidence type="ECO:0000256" key="8">
    <source>
        <dbReference type="SAM" id="SignalP"/>
    </source>
</evidence>
<sequence>MLRHLAFLFALIFLVSTALAWTKEDYEIFDLVGAIEAAEGPGTTFYSWLGVAPTATTQEISKAYRRKSVALHPDKNPGVKNIQKRFARLGVVAQILRDHEGRKRYDFFYKNGVPKWRGTGYYYSRFRPGLGAVLLFLALLTSTLQHVISRMNHKRDLARIDDIARQAKLQAWGPRMVPLEGQRKVRVGLGGHPGQDEGGRGIDVLVSPEACYLLEDDELVPLDSTLAPSPSFANTWFIALIRSLVSRVLPKSSSPTTEAVSASEAETTEVEETDATASDSAPIKINGAAAAVKAGGRRRKAVAPKRK</sequence>
<protein>
    <recommendedName>
        <fullName evidence="9">J domain-containing protein</fullName>
    </recommendedName>
</protein>
<dbReference type="Proteomes" id="UP000027195">
    <property type="component" value="Unassembled WGS sequence"/>
</dbReference>
<dbReference type="InterPro" id="IPR052606">
    <property type="entry name" value="DnaJ_domain_protein"/>
</dbReference>
<proteinExistence type="predicted"/>
<dbReference type="AlphaFoldDB" id="A0A067N964"/>
<name>A0A067N964_BOTB1</name>
<dbReference type="FunCoup" id="A0A067N964">
    <property type="interactions" value="83"/>
</dbReference>
<evidence type="ECO:0000256" key="6">
    <source>
        <dbReference type="SAM" id="MobiDB-lite"/>
    </source>
</evidence>
<dbReference type="PROSITE" id="PS50076">
    <property type="entry name" value="DNAJ_2"/>
    <property type="match status" value="1"/>
</dbReference>
<evidence type="ECO:0000256" key="7">
    <source>
        <dbReference type="SAM" id="Phobius"/>
    </source>
</evidence>
<organism evidence="10 11">
    <name type="scientific">Botryobasidium botryosum (strain FD-172 SS1)</name>
    <dbReference type="NCBI Taxonomy" id="930990"/>
    <lineage>
        <taxon>Eukaryota</taxon>
        <taxon>Fungi</taxon>
        <taxon>Dikarya</taxon>
        <taxon>Basidiomycota</taxon>
        <taxon>Agaricomycotina</taxon>
        <taxon>Agaricomycetes</taxon>
        <taxon>Cantharellales</taxon>
        <taxon>Botryobasidiaceae</taxon>
        <taxon>Botryobasidium</taxon>
    </lineage>
</organism>
<feature type="region of interest" description="Disordered" evidence="6">
    <location>
        <begin position="252"/>
        <end position="282"/>
    </location>
</feature>
<feature type="transmembrane region" description="Helical" evidence="7">
    <location>
        <begin position="129"/>
        <end position="148"/>
    </location>
</feature>
<dbReference type="PRINTS" id="PR00625">
    <property type="entry name" value="JDOMAIN"/>
</dbReference>
<feature type="signal peptide" evidence="8">
    <location>
        <begin position="1"/>
        <end position="20"/>
    </location>
</feature>
<dbReference type="EMBL" id="KL198017">
    <property type="protein sequence ID" value="KDQ20672.1"/>
    <property type="molecule type" value="Genomic_DNA"/>
</dbReference>
<keyword evidence="1 7" id="KW-0812">Transmembrane</keyword>
<gene>
    <name evidence="10" type="ORF">BOTBODRAFT_26686</name>
</gene>
<dbReference type="InterPro" id="IPR001623">
    <property type="entry name" value="DnaJ_domain"/>
</dbReference>
<evidence type="ECO:0000256" key="4">
    <source>
        <dbReference type="ARBA" id="ARBA00023136"/>
    </source>
</evidence>
<comment type="subcellular location">
    <subcellularLocation>
        <location evidence="5">Endomembrane system</location>
        <topology evidence="5">Single-pass membrane protein</topology>
    </subcellularLocation>
</comment>
<accession>A0A067N964</accession>
<keyword evidence="3 7" id="KW-1133">Transmembrane helix</keyword>
<dbReference type="Pfam" id="PF00226">
    <property type="entry name" value="DnaJ"/>
    <property type="match status" value="1"/>
</dbReference>
<dbReference type="OrthoDB" id="413400at2759"/>
<evidence type="ECO:0000256" key="1">
    <source>
        <dbReference type="ARBA" id="ARBA00022692"/>
    </source>
</evidence>
<dbReference type="STRING" id="930990.A0A067N964"/>
<keyword evidence="11" id="KW-1185">Reference proteome</keyword>
<feature type="chain" id="PRO_5001646379" description="J domain-containing protein" evidence="8">
    <location>
        <begin position="21"/>
        <end position="307"/>
    </location>
</feature>